<evidence type="ECO:0000256" key="3">
    <source>
        <dbReference type="ARBA" id="ARBA00022603"/>
    </source>
</evidence>
<keyword evidence="4 12" id="KW-0808">Transferase</keyword>
<comment type="caution">
    <text evidence="15">The sequence shown here is derived from an EMBL/GenBank/DDBJ whole genome shotgun (WGS) entry which is preliminary data.</text>
</comment>
<dbReference type="Pfam" id="PF08498">
    <property type="entry name" value="Sterol_MT_C"/>
    <property type="match status" value="1"/>
</dbReference>
<feature type="domain" description="SAM-dependent methyltransferase Erg6/SMT-type" evidence="14">
    <location>
        <begin position="66"/>
        <end position="352"/>
    </location>
</feature>
<dbReference type="PROSITE" id="PS51685">
    <property type="entry name" value="SAM_MT_ERG6_SMT"/>
    <property type="match status" value="1"/>
</dbReference>
<evidence type="ECO:0000256" key="12">
    <source>
        <dbReference type="PROSITE-ProRule" id="PRU01022"/>
    </source>
</evidence>
<evidence type="ECO:0000256" key="7">
    <source>
        <dbReference type="ARBA" id="ARBA00023011"/>
    </source>
</evidence>
<dbReference type="InterPro" id="IPR013216">
    <property type="entry name" value="Methyltransf_11"/>
</dbReference>
<dbReference type="STRING" id="361077.A0A152A148"/>
<dbReference type="InterPro" id="IPR050447">
    <property type="entry name" value="Erg6_SMT_methyltransf"/>
</dbReference>
<dbReference type="SUPFAM" id="SSF53335">
    <property type="entry name" value="S-adenosyl-L-methionine-dependent methyltransferases"/>
    <property type="match status" value="1"/>
</dbReference>
<evidence type="ECO:0000313" key="16">
    <source>
        <dbReference type="Proteomes" id="UP000076078"/>
    </source>
</evidence>
<protein>
    <recommendedName>
        <fullName evidence="13">Methyltransferase</fullName>
        <ecNumber evidence="13">2.1.1.-</ecNumber>
    </recommendedName>
</protein>
<dbReference type="EMBL" id="LODT01000019">
    <property type="protein sequence ID" value="KYQ99971.1"/>
    <property type="molecule type" value="Genomic_DNA"/>
</dbReference>
<evidence type="ECO:0000256" key="10">
    <source>
        <dbReference type="ARBA" id="ARBA00023221"/>
    </source>
</evidence>
<evidence type="ECO:0000256" key="1">
    <source>
        <dbReference type="ARBA" id="ARBA00004938"/>
    </source>
</evidence>
<evidence type="ECO:0000256" key="2">
    <source>
        <dbReference type="ARBA" id="ARBA00022516"/>
    </source>
</evidence>
<dbReference type="FunFam" id="3.40.50.150:FF:000168">
    <property type="entry name" value="Methyltransferase"/>
    <property type="match status" value="1"/>
</dbReference>
<dbReference type="PANTHER" id="PTHR44068">
    <property type="entry name" value="ZGC:194242"/>
    <property type="match status" value="1"/>
</dbReference>
<keyword evidence="6" id="KW-0752">Steroid biosynthesis</keyword>
<reference evidence="15 16" key="1">
    <citation type="submission" date="2015-12" db="EMBL/GenBank/DDBJ databases">
        <title>Dictyostelia acquired genes for synthesis and detection of signals that induce cell-type specialization by lateral gene transfer from prokaryotes.</title>
        <authorList>
            <person name="Gloeckner G."/>
            <person name="Schaap P."/>
        </authorList>
    </citation>
    <scope>NUCLEOTIDE SEQUENCE [LARGE SCALE GENOMIC DNA]</scope>
    <source>
        <strain evidence="15 16">TK</strain>
    </source>
</reference>
<evidence type="ECO:0000313" key="15">
    <source>
        <dbReference type="EMBL" id="KYQ99971.1"/>
    </source>
</evidence>
<evidence type="ECO:0000256" key="9">
    <source>
        <dbReference type="ARBA" id="ARBA00023166"/>
    </source>
</evidence>
<dbReference type="OrthoDB" id="4310724at2759"/>
<dbReference type="GO" id="GO:0003838">
    <property type="term" value="F:sterol 24-C-methyltransferase activity"/>
    <property type="evidence" value="ECO:0007669"/>
    <property type="project" value="TreeGrafter"/>
</dbReference>
<dbReference type="PANTHER" id="PTHR44068:SF1">
    <property type="entry name" value="HYPOTHETICAL LOC100005854"/>
    <property type="match status" value="1"/>
</dbReference>
<dbReference type="InParanoid" id="A0A152A148"/>
<dbReference type="FunCoup" id="A0A152A148">
    <property type="interactions" value="222"/>
</dbReference>
<keyword evidence="16" id="KW-1185">Reference proteome</keyword>
<comment type="similarity">
    <text evidence="11 12 13">Belongs to the class I-like SAM-binding methyltransferase superfamily. Erg6/SMT family.</text>
</comment>
<gene>
    <name evidence="15" type="ORF">DLAC_03561</name>
</gene>
<dbReference type="InterPro" id="IPR013705">
    <property type="entry name" value="Sterol_MeTrfase_C"/>
</dbReference>
<keyword evidence="5 12" id="KW-0949">S-adenosyl-L-methionine</keyword>
<evidence type="ECO:0000256" key="5">
    <source>
        <dbReference type="ARBA" id="ARBA00022691"/>
    </source>
</evidence>
<dbReference type="GO" id="GO:0016126">
    <property type="term" value="P:sterol biosynthetic process"/>
    <property type="evidence" value="ECO:0007669"/>
    <property type="project" value="UniProtKB-KW"/>
</dbReference>
<dbReference type="InterPro" id="IPR030384">
    <property type="entry name" value="MeTrfase_SMT"/>
</dbReference>
<dbReference type="Pfam" id="PF08241">
    <property type="entry name" value="Methyltransf_11"/>
    <property type="match status" value="1"/>
</dbReference>
<evidence type="ECO:0000256" key="8">
    <source>
        <dbReference type="ARBA" id="ARBA00023098"/>
    </source>
</evidence>
<evidence type="ECO:0000256" key="4">
    <source>
        <dbReference type="ARBA" id="ARBA00022679"/>
    </source>
</evidence>
<sequence length="355" mass="40081">MSNQSHRAMEGDLSRIIAITRKEKDAVNRDDKVDDTLNTYKDLFKGDDKKAIESRKKHYTTMVNQFYDLATDFYEFGWGQSFHFATRHKLESFEASIARHEMYLAHQLGLFPGMKVLDIGCGVGGPMRTIARFSGSHVVGLNNNDYQIQRGKRINEQVGLSHLCSFLKADFMNIPCEDESFDCAYQIEATCHAPNLTNCYKEIYRILKPGGLFGGYEWIMTNKYNPNDPTHVKCKKEIELGNGLPDLVQPAEIVQCLKDAGFEVITAFDLAETSDLPWYLPLSGTFSISGFLHTGVGRYLTGKFTQLLELVKLAPAGSYNTNVWLQNAATYLVEGGSKEIFSPMFFILARKVEKN</sequence>
<evidence type="ECO:0000256" key="11">
    <source>
        <dbReference type="ARBA" id="ARBA00038188"/>
    </source>
</evidence>
<keyword evidence="9" id="KW-1207">Sterol metabolism</keyword>
<name>A0A152A148_TIELA</name>
<evidence type="ECO:0000256" key="13">
    <source>
        <dbReference type="RuleBase" id="RU362025"/>
    </source>
</evidence>
<dbReference type="AlphaFoldDB" id="A0A152A148"/>
<dbReference type="GO" id="GO:0005783">
    <property type="term" value="C:endoplasmic reticulum"/>
    <property type="evidence" value="ECO:0007669"/>
    <property type="project" value="TreeGrafter"/>
</dbReference>
<dbReference type="CDD" id="cd02440">
    <property type="entry name" value="AdoMet_MTases"/>
    <property type="match status" value="1"/>
</dbReference>
<keyword evidence="3 12" id="KW-0489">Methyltransferase</keyword>
<evidence type="ECO:0000256" key="6">
    <source>
        <dbReference type="ARBA" id="ARBA00022955"/>
    </source>
</evidence>
<dbReference type="OMA" id="AFNKAMH"/>
<keyword evidence="8" id="KW-0443">Lipid metabolism</keyword>
<dbReference type="Proteomes" id="UP000076078">
    <property type="component" value="Unassembled WGS sequence"/>
</dbReference>
<keyword evidence="10" id="KW-0753">Steroid metabolism</keyword>
<evidence type="ECO:0000259" key="14">
    <source>
        <dbReference type="PROSITE" id="PS51685"/>
    </source>
</evidence>
<keyword evidence="7" id="KW-0756">Sterol biosynthesis</keyword>
<dbReference type="InterPro" id="IPR029063">
    <property type="entry name" value="SAM-dependent_MTases_sf"/>
</dbReference>
<keyword evidence="2" id="KW-0444">Lipid biosynthesis</keyword>
<comment type="pathway">
    <text evidence="1">Steroid biosynthesis; sterol biosynthesis.</text>
</comment>
<proteinExistence type="inferred from homology"/>
<organism evidence="15 16">
    <name type="scientific">Tieghemostelium lacteum</name>
    <name type="common">Slime mold</name>
    <name type="synonym">Dictyostelium lacteum</name>
    <dbReference type="NCBI Taxonomy" id="361077"/>
    <lineage>
        <taxon>Eukaryota</taxon>
        <taxon>Amoebozoa</taxon>
        <taxon>Evosea</taxon>
        <taxon>Eumycetozoa</taxon>
        <taxon>Dictyostelia</taxon>
        <taxon>Dictyosteliales</taxon>
        <taxon>Raperosteliaceae</taxon>
        <taxon>Tieghemostelium</taxon>
    </lineage>
</organism>
<dbReference type="GO" id="GO:0032259">
    <property type="term" value="P:methylation"/>
    <property type="evidence" value="ECO:0007669"/>
    <property type="project" value="UniProtKB-KW"/>
</dbReference>
<dbReference type="Gene3D" id="3.40.50.150">
    <property type="entry name" value="Vaccinia Virus protein VP39"/>
    <property type="match status" value="1"/>
</dbReference>
<accession>A0A152A148</accession>
<dbReference type="EC" id="2.1.1.-" evidence="13"/>